<feature type="transmembrane region" description="Helical" evidence="2">
    <location>
        <begin position="58"/>
        <end position="78"/>
    </location>
</feature>
<reference evidence="3 4" key="1">
    <citation type="journal article" date="1991" name="Int. J. Syst. Bacteriol.">
        <title>Description of the erythromycin-producing bacterium Arthrobacter sp. strain NRRL B-3381 as Aeromicrobium erythreum gen. nov., sp. nov.</title>
        <authorList>
            <person name="Miller E.S."/>
            <person name="Woese C.R."/>
            <person name="Brenner S."/>
        </authorList>
    </citation>
    <scope>NUCLEOTIDE SEQUENCE [LARGE SCALE GENOMIC DNA]</scope>
    <source>
        <strain evidence="3 4">AR18</strain>
    </source>
</reference>
<dbReference type="OrthoDB" id="8479889at2"/>
<evidence type="ECO:0000256" key="1">
    <source>
        <dbReference type="SAM" id="MobiDB-lite"/>
    </source>
</evidence>
<dbReference type="KEGG" id="aer:AERYTH_10880"/>
<protein>
    <submittedName>
        <fullName evidence="3">Membrane protein</fullName>
    </submittedName>
</protein>
<dbReference type="Proteomes" id="UP000067689">
    <property type="component" value="Chromosome"/>
</dbReference>
<organism evidence="3 4">
    <name type="scientific">Aeromicrobium erythreum</name>
    <dbReference type="NCBI Taxonomy" id="2041"/>
    <lineage>
        <taxon>Bacteria</taxon>
        <taxon>Bacillati</taxon>
        <taxon>Actinomycetota</taxon>
        <taxon>Actinomycetes</taxon>
        <taxon>Propionibacteriales</taxon>
        <taxon>Nocardioidaceae</taxon>
        <taxon>Aeromicrobium</taxon>
    </lineage>
</organism>
<keyword evidence="2" id="KW-0812">Transmembrane</keyword>
<keyword evidence="4" id="KW-1185">Reference proteome</keyword>
<dbReference type="Pfam" id="PF13829">
    <property type="entry name" value="DUF4191"/>
    <property type="match status" value="1"/>
</dbReference>
<keyword evidence="2" id="KW-0472">Membrane</keyword>
<dbReference type="STRING" id="2041.AERYTH_10880"/>
<accession>A0A0U4DAI9</accession>
<dbReference type="PATRIC" id="fig|2041.4.peg.2276"/>
<proteinExistence type="predicted"/>
<feature type="transmembrane region" description="Helical" evidence="2">
    <location>
        <begin position="29"/>
        <end position="52"/>
    </location>
</feature>
<dbReference type="EMBL" id="CP011502">
    <property type="protein sequence ID" value="ALX05170.1"/>
    <property type="molecule type" value="Genomic_DNA"/>
</dbReference>
<dbReference type="InterPro" id="IPR025445">
    <property type="entry name" value="DUF4191"/>
</dbReference>
<sequence>MSTPAAPPEGRLRQLRQAYKITKQSDRNVGLFMLLAFVLGAGIPAVLLLTFIGTGVLAIVLTVIISVLFGILGALFVLGRRAEKAAYSQVEGQTGAAAGALQMLRRGYHVKQAAAFNKNQDVVHRVVGRPGIILVGEGNSTRVRSLIASERKKHARIVGDEVPVLEVVVGRGDGEVPLPKLIKHVRKLPNAIKPAEQTAILNKLKALDAMRPAAPMPRGPVPTSMKGARRQMRG</sequence>
<dbReference type="RefSeq" id="WP_067858433.1">
    <property type="nucleotide sequence ID" value="NZ_CP011502.1"/>
</dbReference>
<evidence type="ECO:0000256" key="2">
    <source>
        <dbReference type="SAM" id="Phobius"/>
    </source>
</evidence>
<keyword evidence="2" id="KW-1133">Transmembrane helix</keyword>
<feature type="region of interest" description="Disordered" evidence="1">
    <location>
        <begin position="212"/>
        <end position="234"/>
    </location>
</feature>
<evidence type="ECO:0000313" key="4">
    <source>
        <dbReference type="Proteomes" id="UP000067689"/>
    </source>
</evidence>
<name>A0A0U4DAI9_9ACTN</name>
<gene>
    <name evidence="3" type="ORF">AERYTH_10880</name>
</gene>
<evidence type="ECO:0000313" key="3">
    <source>
        <dbReference type="EMBL" id="ALX05170.1"/>
    </source>
</evidence>
<dbReference type="AlphaFoldDB" id="A0A0U4DAI9"/>